<dbReference type="InterPro" id="IPR010730">
    <property type="entry name" value="HET"/>
</dbReference>
<dbReference type="EMBL" id="AYKW01000001">
    <property type="protein sequence ID" value="PIL37585.1"/>
    <property type="molecule type" value="Genomic_DNA"/>
</dbReference>
<evidence type="ECO:0000259" key="2">
    <source>
        <dbReference type="Pfam" id="PF26640"/>
    </source>
</evidence>
<proteinExistence type="predicted"/>
<dbReference type="Proteomes" id="UP000230002">
    <property type="component" value="Unassembled WGS sequence"/>
</dbReference>
<accession>A0A2G8SUY3</accession>
<name>A0A2G8SUY3_9APHY</name>
<dbReference type="PANTHER" id="PTHR10622">
    <property type="entry name" value="HET DOMAIN-CONTAINING PROTEIN"/>
    <property type="match status" value="1"/>
</dbReference>
<comment type="caution">
    <text evidence="3">The sequence shown here is derived from an EMBL/GenBank/DDBJ whole genome shotgun (WGS) entry which is preliminary data.</text>
</comment>
<feature type="domain" description="DUF8212" evidence="2">
    <location>
        <begin position="234"/>
        <end position="344"/>
    </location>
</feature>
<evidence type="ECO:0000313" key="3">
    <source>
        <dbReference type="EMBL" id="PIL37585.1"/>
    </source>
</evidence>
<feature type="domain" description="Heterokaryon incompatibility" evidence="1">
    <location>
        <begin position="24"/>
        <end position="116"/>
    </location>
</feature>
<gene>
    <name evidence="3" type="ORF">GSI_01279</name>
</gene>
<sequence>MWLLSTSRAELHQFLSPEAIPGPYAVLSHVWGKKEQSFEDTRRLETKCRGLKASPRDYASSKIRESCILAEQHGYDWLWSDGPCIDKSSSAAVSEAINSMYVYYSRAEVCYAYLKDVPPGDIFDERIRKAFRESQWHQRGWTLQELIAPRIVIFLSQDWKLLGTKAELADLIEAVTQIPESLLRLETQLASFSIAQRMSWAAHRQTTREEDKAYSLLGIFGIQIPPLYGEGRQSFYRLQEEIMKRFHDTTLFAWQFVSSRTDRALSSTFYHHNHSDDTYLFAPSPLAFCNSSQMRFSPPPFATRRSEDFLHQTTVESDTEPSPIPTLSVTPYGVLAHIPVIELPQGTIAIFFWMNKQDHLGLRLSPCSSSIDSSRLLYDVFPGDSRLVPLSVDENDYIVDGHPVHAVWKKLYIAHRPPPDTLAPDASTSLYIPLNLGVLMPFRVPGGSIHELHVSTGLRLASVSPMTLPWTGSSPVTLTFEPDNDDTRANILPGIELHLGRCTKSVPVGQAPSGRHLGPHWARLVFHDLKYMSPHGDADDGHSCSEDHVEDWPQSMKVIQPPWSQPDGISGLLAPPPAKLCCTPCPLNPGTTLVVEFIVEEAGHGENDRNRGPGGRQRTLS</sequence>
<dbReference type="PANTHER" id="PTHR10622:SF10">
    <property type="entry name" value="HET DOMAIN-CONTAINING PROTEIN"/>
    <property type="match status" value="1"/>
</dbReference>
<organism evidence="3 4">
    <name type="scientific">Ganoderma sinense ZZ0214-1</name>
    <dbReference type="NCBI Taxonomy" id="1077348"/>
    <lineage>
        <taxon>Eukaryota</taxon>
        <taxon>Fungi</taxon>
        <taxon>Dikarya</taxon>
        <taxon>Basidiomycota</taxon>
        <taxon>Agaricomycotina</taxon>
        <taxon>Agaricomycetes</taxon>
        <taxon>Polyporales</taxon>
        <taxon>Polyporaceae</taxon>
        <taxon>Ganoderma</taxon>
    </lineage>
</organism>
<keyword evidence="4" id="KW-1185">Reference proteome</keyword>
<dbReference type="OrthoDB" id="2726860at2759"/>
<dbReference type="STRING" id="1077348.A0A2G8SUY3"/>
<protein>
    <submittedName>
        <fullName evidence="3">Uncharacterized protein</fullName>
    </submittedName>
</protein>
<dbReference type="Pfam" id="PF26640">
    <property type="entry name" value="DUF8212"/>
    <property type="match status" value="1"/>
</dbReference>
<dbReference type="AlphaFoldDB" id="A0A2G8SUY3"/>
<evidence type="ECO:0000313" key="4">
    <source>
        <dbReference type="Proteomes" id="UP000230002"/>
    </source>
</evidence>
<dbReference type="Pfam" id="PF06985">
    <property type="entry name" value="HET"/>
    <property type="match status" value="1"/>
</dbReference>
<dbReference type="InterPro" id="IPR058525">
    <property type="entry name" value="DUF8212"/>
</dbReference>
<evidence type="ECO:0000259" key="1">
    <source>
        <dbReference type="Pfam" id="PF06985"/>
    </source>
</evidence>
<reference evidence="3 4" key="1">
    <citation type="journal article" date="2015" name="Sci. Rep.">
        <title>Chromosome-level genome map provides insights into diverse defense mechanisms in the medicinal fungus Ganoderma sinense.</title>
        <authorList>
            <person name="Zhu Y."/>
            <person name="Xu J."/>
            <person name="Sun C."/>
            <person name="Zhou S."/>
            <person name="Xu H."/>
            <person name="Nelson D.R."/>
            <person name="Qian J."/>
            <person name="Song J."/>
            <person name="Luo H."/>
            <person name="Xiang L."/>
            <person name="Li Y."/>
            <person name="Xu Z."/>
            <person name="Ji A."/>
            <person name="Wang L."/>
            <person name="Lu S."/>
            <person name="Hayward A."/>
            <person name="Sun W."/>
            <person name="Li X."/>
            <person name="Schwartz D.C."/>
            <person name="Wang Y."/>
            <person name="Chen S."/>
        </authorList>
    </citation>
    <scope>NUCLEOTIDE SEQUENCE [LARGE SCALE GENOMIC DNA]</scope>
    <source>
        <strain evidence="3 4">ZZ0214-1</strain>
    </source>
</reference>